<evidence type="ECO:0000313" key="1">
    <source>
        <dbReference type="EMBL" id="MBB6042185.1"/>
    </source>
</evidence>
<accession>A0A7W9W2Q0</accession>
<dbReference type="RefSeq" id="WP_183684683.1">
    <property type="nucleotide sequence ID" value="NZ_JACHHH010000013.1"/>
</dbReference>
<comment type="caution">
    <text evidence="1">The sequence shown here is derived from an EMBL/GenBank/DDBJ whole genome shotgun (WGS) entry which is preliminary data.</text>
</comment>
<proteinExistence type="predicted"/>
<protein>
    <submittedName>
        <fullName evidence="1">Uncharacterized protein</fullName>
    </submittedName>
</protein>
<organism evidence="1 2">
    <name type="scientific">Oribacterium sinus</name>
    <dbReference type="NCBI Taxonomy" id="237576"/>
    <lineage>
        <taxon>Bacteria</taxon>
        <taxon>Bacillati</taxon>
        <taxon>Bacillota</taxon>
        <taxon>Clostridia</taxon>
        <taxon>Lachnospirales</taxon>
        <taxon>Lachnospiraceae</taxon>
        <taxon>Oribacterium</taxon>
    </lineage>
</organism>
<gene>
    <name evidence="1" type="ORF">HNQ46_002181</name>
</gene>
<dbReference type="Pfam" id="PF12997">
    <property type="entry name" value="DUF3881"/>
    <property type="match status" value="1"/>
</dbReference>
<dbReference type="AlphaFoldDB" id="A0A7W9W2Q0"/>
<sequence length="297" mass="34129">MHKFLRSIGFSALQEDKDAEFYLQRAVHEKYRSSFVSYGNGQVVEQYQLPVAPSMGITVVGHRDAEGIFHRDYYFPYMRSYEGVETVEGSLERHAEKETYAGVMEDFTSGITLIYYLCNSLEAYQLKRMQIKAVPKQVYLTGLSVEGKILLPIEKKAEDEWVKRQHFVEQMKLFEAAKAGDQDALETLTETDMNLMSEVNERIEKEDLYSLVESTFMPTGVECDQYSILGEIVNIRVKSNVYTHENILDLKVRCMDAVFRVCINEKDLLGVPAIGRRFKGNVWMQGEVEFLEQGSNS</sequence>
<dbReference type="EMBL" id="JACHHH010000013">
    <property type="protein sequence ID" value="MBB6042185.1"/>
    <property type="molecule type" value="Genomic_DNA"/>
</dbReference>
<dbReference type="GeneID" id="85015694"/>
<reference evidence="1 2" key="1">
    <citation type="submission" date="2020-08" db="EMBL/GenBank/DDBJ databases">
        <title>Genomic Encyclopedia of Type Strains, Phase IV (KMG-IV): sequencing the most valuable type-strain genomes for metagenomic binning, comparative biology and taxonomic classification.</title>
        <authorList>
            <person name="Goeker M."/>
        </authorList>
    </citation>
    <scope>NUCLEOTIDE SEQUENCE [LARGE SCALE GENOMIC DNA]</scope>
    <source>
        <strain evidence="1 2">DSM 17245</strain>
    </source>
</reference>
<dbReference type="Proteomes" id="UP000522163">
    <property type="component" value="Unassembled WGS sequence"/>
</dbReference>
<dbReference type="InterPro" id="IPR024541">
    <property type="entry name" value="DUF3881"/>
</dbReference>
<evidence type="ECO:0000313" key="2">
    <source>
        <dbReference type="Proteomes" id="UP000522163"/>
    </source>
</evidence>
<name>A0A7W9W2Q0_9FIRM</name>